<evidence type="ECO:0000313" key="1">
    <source>
        <dbReference type="EMBL" id="MEZ0493428.1"/>
    </source>
</evidence>
<comment type="caution">
    <text evidence="1">The sequence shown here is derived from an EMBL/GenBank/DDBJ whole genome shotgun (WGS) entry which is preliminary data.</text>
</comment>
<dbReference type="EMBL" id="JBGGTQ010000006">
    <property type="protein sequence ID" value="MEZ0493428.1"/>
    <property type="molecule type" value="Genomic_DNA"/>
</dbReference>
<dbReference type="RefSeq" id="WP_370719671.1">
    <property type="nucleotide sequence ID" value="NZ_JBGGTQ010000006.1"/>
</dbReference>
<reference evidence="1 2" key="1">
    <citation type="submission" date="2024-07" db="EMBL/GenBank/DDBJ databases">
        <authorList>
            <person name="Thanompreechachai J."/>
            <person name="Duangmal K."/>
        </authorList>
    </citation>
    <scope>NUCLEOTIDE SEQUENCE [LARGE SCALE GENOMIC DNA]</scope>
    <source>
        <strain evidence="1 2">TBRC 1896</strain>
    </source>
</reference>
<sequence>MHSLDDPPLAAAPTRSAVIVPVPAAEHAVAAHRAHLDRSAGWGVPPHLTVLYPFLPPSQLNEQTLSTLAAAVTTVASFTVTFAATAWFGSEVLWLAPTPEQPLRQLTTAVFSAFPDHPPYGGAHGTDPADVQPHLTVGEGALAGPEGIGVLQAAEEDAQTRLPFSQHLDHALLITGSEEPRSWRTFCRLELGSR</sequence>
<dbReference type="Gene3D" id="3.90.1140.10">
    <property type="entry name" value="Cyclic phosphodiesterase"/>
    <property type="match status" value="1"/>
</dbReference>
<proteinExistence type="predicted"/>
<keyword evidence="2" id="KW-1185">Reference proteome</keyword>
<dbReference type="Proteomes" id="UP001566476">
    <property type="component" value="Unassembled WGS sequence"/>
</dbReference>
<dbReference type="InterPro" id="IPR009097">
    <property type="entry name" value="Cyclic_Pdiesterase"/>
</dbReference>
<dbReference type="Pfam" id="PF13563">
    <property type="entry name" value="2_5_RNA_ligase2"/>
    <property type="match status" value="1"/>
</dbReference>
<dbReference type="GO" id="GO:0016874">
    <property type="term" value="F:ligase activity"/>
    <property type="evidence" value="ECO:0007669"/>
    <property type="project" value="UniProtKB-KW"/>
</dbReference>
<keyword evidence="1" id="KW-0436">Ligase</keyword>
<evidence type="ECO:0000313" key="2">
    <source>
        <dbReference type="Proteomes" id="UP001566476"/>
    </source>
</evidence>
<accession>A0ABV4I410</accession>
<protein>
    <submittedName>
        <fullName evidence="1">2'-5' RNA ligase family protein</fullName>
    </submittedName>
</protein>
<name>A0ABV4I410_9ACTN</name>
<dbReference type="SUPFAM" id="SSF55144">
    <property type="entry name" value="LigT-like"/>
    <property type="match status" value="1"/>
</dbReference>
<organism evidence="1 2">
    <name type="scientific">Kineococcus mangrovi</name>
    <dbReference type="NCBI Taxonomy" id="1660183"/>
    <lineage>
        <taxon>Bacteria</taxon>
        <taxon>Bacillati</taxon>
        <taxon>Actinomycetota</taxon>
        <taxon>Actinomycetes</taxon>
        <taxon>Kineosporiales</taxon>
        <taxon>Kineosporiaceae</taxon>
        <taxon>Kineococcus</taxon>
    </lineage>
</organism>
<gene>
    <name evidence="1" type="ORF">AB2L28_14405</name>
</gene>